<dbReference type="Gene3D" id="2.120.10.30">
    <property type="entry name" value="TolB, C-terminal domain"/>
    <property type="match status" value="2"/>
</dbReference>
<dbReference type="GO" id="GO:0004252">
    <property type="term" value="F:serine-type endopeptidase activity"/>
    <property type="evidence" value="ECO:0007669"/>
    <property type="project" value="InterPro"/>
</dbReference>
<dbReference type="InterPro" id="IPR011042">
    <property type="entry name" value="6-blade_b-propeller_TolB-like"/>
</dbReference>
<dbReference type="GO" id="GO:0006508">
    <property type="term" value="P:proteolysis"/>
    <property type="evidence" value="ECO:0007669"/>
    <property type="project" value="InterPro"/>
</dbReference>
<dbReference type="EMBL" id="PPSX01000105">
    <property type="protein sequence ID" value="RZQ51334.1"/>
    <property type="molecule type" value="Genomic_DNA"/>
</dbReference>
<keyword evidence="2" id="KW-0645">Protease</keyword>
<dbReference type="SUPFAM" id="SSF53474">
    <property type="entry name" value="alpha/beta-Hydrolases"/>
    <property type="match status" value="1"/>
</dbReference>
<accession>A0A4Q7IH08</accession>
<evidence type="ECO:0000259" key="4">
    <source>
        <dbReference type="Pfam" id="PF00326"/>
    </source>
</evidence>
<dbReference type="SUPFAM" id="SSF82171">
    <property type="entry name" value="DPP6 N-terminal domain-like"/>
    <property type="match status" value="1"/>
</dbReference>
<keyword evidence="3" id="KW-0732">Signal</keyword>
<keyword evidence="2" id="KW-0720">Serine protease</keyword>
<dbReference type="Pfam" id="PF02897">
    <property type="entry name" value="Peptidase_S9_N"/>
    <property type="match status" value="1"/>
</dbReference>
<name>A0A4Q7IH08_9GAMM</name>
<sequence>MIRQSLLTCAVVSLLSACSTTSSPQNLEVKSAASVQAFKQYSAETFYDTVNVMGSSFSNDGKSILVSSDETGIFNLYQVDAKTGNKTQLTNNTDTTYPVGYFPNDDRVLFTKDAGGNELFHLYVRELDGSVKDLTPGPKTRATMFGFSGDKSHFYVLSNERDMRFMDLYKYDAKTYERSLLYKNESGLNIETVSPDERYFVLSKSNSNKDSDLFLVDNQAKGQKPVLLSNVEHDATFSANSFSKDGQTLYYQTNAHGEFAQIWQYDLTTQAHKPYLVADWDITYMYFSESGRYRVHFVNEDSMTKLVATDLNTQKTIQIPELPAGNLRSVNFSKDEQKISFYLTSDTSPHNLYVWQFGAQQATQLTSSLNKDIDEKHLVTSTIERFISFDGLEVPGVMYKPKQASKASPVPVVIFVHGGPGGQSVRGYRPEIQHLVNHGYAVYAINNRGSSGYGKTFFHLDDKKHGKDDLNDLIWGKKYLQSLDWVNKDKIGIMGGSYGGYLTAAALAFAPEEFEVGINIFGVTNWVRTLKSIPPWWESFRKALYDEMGDPATDEARHRAISPLFHAHNIVKPLMVVQGANDPRVLKVESDELVEAVKKNGTPVEYVLFPDEGHGFTKKKNRITASDAYLKFLQSHL</sequence>
<evidence type="ECO:0000313" key="6">
    <source>
        <dbReference type="EMBL" id="RZQ51334.1"/>
    </source>
</evidence>
<organism evidence="6 7">
    <name type="scientific">Pseudoalteromonas phenolica</name>
    <dbReference type="NCBI Taxonomy" id="161398"/>
    <lineage>
        <taxon>Bacteria</taxon>
        <taxon>Pseudomonadati</taxon>
        <taxon>Pseudomonadota</taxon>
        <taxon>Gammaproteobacteria</taxon>
        <taxon>Alteromonadales</taxon>
        <taxon>Pseudoalteromonadaceae</taxon>
        <taxon>Pseudoalteromonas</taxon>
    </lineage>
</organism>
<dbReference type="Pfam" id="PF07676">
    <property type="entry name" value="PD40"/>
    <property type="match status" value="1"/>
</dbReference>
<feature type="domain" description="Peptidase S9 prolyl oligopeptidase catalytic" evidence="4">
    <location>
        <begin position="429"/>
        <end position="637"/>
    </location>
</feature>
<feature type="domain" description="Peptidase S9A N-terminal" evidence="5">
    <location>
        <begin position="192"/>
        <end position="364"/>
    </location>
</feature>
<evidence type="ECO:0000259" key="5">
    <source>
        <dbReference type="Pfam" id="PF02897"/>
    </source>
</evidence>
<dbReference type="RefSeq" id="WP_130257251.1">
    <property type="nucleotide sequence ID" value="NZ_PPSX01000105.1"/>
</dbReference>
<evidence type="ECO:0000256" key="3">
    <source>
        <dbReference type="SAM" id="SignalP"/>
    </source>
</evidence>
<evidence type="ECO:0000256" key="2">
    <source>
        <dbReference type="ARBA" id="ARBA00022825"/>
    </source>
</evidence>
<reference evidence="6 7" key="1">
    <citation type="submission" date="2018-01" db="EMBL/GenBank/DDBJ databases">
        <title>Co-occurrence of chitin degradation, pigmentation and bioactivity in marine Pseudoalteromonas.</title>
        <authorList>
            <person name="Paulsen S."/>
            <person name="Gram L."/>
            <person name="Machado H."/>
        </authorList>
    </citation>
    <scope>NUCLEOTIDE SEQUENCE [LARGE SCALE GENOMIC DNA]</scope>
    <source>
        <strain evidence="6 7">S3898</strain>
    </source>
</reference>
<keyword evidence="1" id="KW-0378">Hydrolase</keyword>
<dbReference type="PANTHER" id="PTHR42776:SF27">
    <property type="entry name" value="DIPEPTIDYL PEPTIDASE FAMILY MEMBER 6"/>
    <property type="match status" value="1"/>
</dbReference>
<dbReference type="InterPro" id="IPR001375">
    <property type="entry name" value="Peptidase_S9_cat"/>
</dbReference>
<dbReference type="PROSITE" id="PS51257">
    <property type="entry name" value="PROKAR_LIPOPROTEIN"/>
    <property type="match status" value="1"/>
</dbReference>
<gene>
    <name evidence="6" type="ORF">C1E23_20075</name>
</gene>
<evidence type="ECO:0000256" key="1">
    <source>
        <dbReference type="ARBA" id="ARBA00022801"/>
    </source>
</evidence>
<dbReference type="AlphaFoldDB" id="A0A4Q7IH08"/>
<protein>
    <submittedName>
        <fullName evidence="6">S9 family peptidase</fullName>
    </submittedName>
</protein>
<dbReference type="Gene3D" id="3.40.50.1820">
    <property type="entry name" value="alpha/beta hydrolase"/>
    <property type="match status" value="1"/>
</dbReference>
<dbReference type="InterPro" id="IPR023302">
    <property type="entry name" value="Pept_S9A_N"/>
</dbReference>
<dbReference type="Pfam" id="PF00326">
    <property type="entry name" value="Peptidase_S9"/>
    <property type="match status" value="1"/>
</dbReference>
<proteinExistence type="predicted"/>
<evidence type="ECO:0000313" key="7">
    <source>
        <dbReference type="Proteomes" id="UP000291338"/>
    </source>
</evidence>
<comment type="caution">
    <text evidence="6">The sequence shown here is derived from an EMBL/GenBank/DDBJ whole genome shotgun (WGS) entry which is preliminary data.</text>
</comment>
<feature type="chain" id="PRO_5020780420" evidence="3">
    <location>
        <begin position="25"/>
        <end position="637"/>
    </location>
</feature>
<dbReference type="InterPro" id="IPR029058">
    <property type="entry name" value="AB_hydrolase_fold"/>
</dbReference>
<feature type="signal peptide" evidence="3">
    <location>
        <begin position="1"/>
        <end position="24"/>
    </location>
</feature>
<dbReference type="InterPro" id="IPR011659">
    <property type="entry name" value="WD40"/>
</dbReference>
<dbReference type="Proteomes" id="UP000291338">
    <property type="component" value="Unassembled WGS sequence"/>
</dbReference>
<dbReference type="PANTHER" id="PTHR42776">
    <property type="entry name" value="SERINE PEPTIDASE S9 FAMILY MEMBER"/>
    <property type="match status" value="1"/>
</dbReference>